<dbReference type="EMBL" id="JBHPBY010000242">
    <property type="protein sequence ID" value="MFC1851919.1"/>
    <property type="molecule type" value="Genomic_DNA"/>
</dbReference>
<keyword evidence="2" id="KW-1185">Reference proteome</keyword>
<sequence>MLKLSLMIFFAVKTYRQNLKGIPESNKDREHRLVVIKWQKKY</sequence>
<dbReference type="Proteomes" id="UP001594351">
    <property type="component" value="Unassembled WGS sequence"/>
</dbReference>
<name>A0ABV6Z0E4_UNCC1</name>
<accession>A0ABV6Z0E4</accession>
<reference evidence="1 2" key="1">
    <citation type="submission" date="2024-09" db="EMBL/GenBank/DDBJ databases">
        <title>Laminarin stimulates single cell rates of sulfate reduction while oxygen inhibits transcriptomic activity in coastal marine sediment.</title>
        <authorList>
            <person name="Lindsay M."/>
            <person name="Orcutt B."/>
            <person name="Emerson D."/>
            <person name="Stepanauskas R."/>
            <person name="D'Angelo T."/>
        </authorList>
    </citation>
    <scope>NUCLEOTIDE SEQUENCE [LARGE SCALE GENOMIC DNA]</scope>
    <source>
        <strain evidence="1">SAG AM-311-K15</strain>
    </source>
</reference>
<evidence type="ECO:0000313" key="2">
    <source>
        <dbReference type="Proteomes" id="UP001594351"/>
    </source>
</evidence>
<comment type="caution">
    <text evidence="1">The sequence shown here is derived from an EMBL/GenBank/DDBJ whole genome shotgun (WGS) entry which is preliminary data.</text>
</comment>
<protein>
    <submittedName>
        <fullName evidence="1">Uncharacterized protein</fullName>
    </submittedName>
</protein>
<evidence type="ECO:0000313" key="1">
    <source>
        <dbReference type="EMBL" id="MFC1851919.1"/>
    </source>
</evidence>
<proteinExistence type="predicted"/>
<gene>
    <name evidence="1" type="ORF">ACFL27_17135</name>
</gene>
<organism evidence="1 2">
    <name type="scientific">candidate division CSSED10-310 bacterium</name>
    <dbReference type="NCBI Taxonomy" id="2855610"/>
    <lineage>
        <taxon>Bacteria</taxon>
        <taxon>Bacteria division CSSED10-310</taxon>
    </lineage>
</organism>